<dbReference type="STRING" id="1499967.U27_06838"/>
<keyword evidence="9" id="KW-1133">Transmembrane helix</keyword>
<sequence>MELTIQDIQKIIPHRYPFLLVDKILECGEDYIVGIKNVTFNEPFFQGHFPGIPIMPGVMIVEAMAQVSGILFLKILNDQKKRLVYFAGIDKARFRKPVRPGDQLRMELKLLRLRQSSYKMRGTAYVDGEVVAEAELLLVSEVIEE</sequence>
<keyword evidence="3 8" id="KW-0444">Lipid biosynthesis</keyword>
<dbReference type="Proteomes" id="UP000030661">
    <property type="component" value="Unassembled WGS sequence"/>
</dbReference>
<dbReference type="EC" id="4.2.1.59" evidence="8"/>
<dbReference type="InterPro" id="IPR013114">
    <property type="entry name" value="FabA_FabZ"/>
</dbReference>
<organism evidence="10">
    <name type="scientific">Vecturithrix granuli</name>
    <dbReference type="NCBI Taxonomy" id="1499967"/>
    <lineage>
        <taxon>Bacteria</taxon>
        <taxon>Candidatus Moduliflexota</taxon>
        <taxon>Candidatus Vecturitrichia</taxon>
        <taxon>Candidatus Vecturitrichales</taxon>
        <taxon>Candidatus Vecturitrichaceae</taxon>
        <taxon>Candidatus Vecturithrix</taxon>
    </lineage>
</organism>
<dbReference type="eggNOG" id="COG0764">
    <property type="taxonomic scope" value="Bacteria"/>
</dbReference>
<evidence type="ECO:0000256" key="1">
    <source>
        <dbReference type="ARBA" id="ARBA00004496"/>
    </source>
</evidence>
<dbReference type="NCBIfam" id="TIGR01750">
    <property type="entry name" value="fabZ"/>
    <property type="match status" value="1"/>
</dbReference>
<evidence type="ECO:0000256" key="9">
    <source>
        <dbReference type="SAM" id="Phobius"/>
    </source>
</evidence>
<keyword evidence="9" id="KW-0472">Membrane</keyword>
<evidence type="ECO:0000256" key="4">
    <source>
        <dbReference type="ARBA" id="ARBA00022556"/>
    </source>
</evidence>
<keyword evidence="4 8" id="KW-0441">Lipid A biosynthesis</keyword>
<comment type="similarity">
    <text evidence="8">Belongs to the thioester dehydratase family. FabZ subfamily.</text>
</comment>
<dbReference type="Gene3D" id="3.10.129.10">
    <property type="entry name" value="Hotdog Thioesterase"/>
    <property type="match status" value="1"/>
</dbReference>
<dbReference type="GO" id="GO:0016020">
    <property type="term" value="C:membrane"/>
    <property type="evidence" value="ECO:0007669"/>
    <property type="project" value="GOC"/>
</dbReference>
<keyword evidence="11" id="KW-1185">Reference proteome</keyword>
<feature type="transmembrane region" description="Helical" evidence="9">
    <location>
        <begin position="54"/>
        <end position="73"/>
    </location>
</feature>
<comment type="catalytic activity">
    <reaction evidence="8">
        <text>a (3R)-hydroxyacyl-[ACP] = a (2E)-enoyl-[ACP] + H2O</text>
        <dbReference type="Rhea" id="RHEA:13097"/>
        <dbReference type="Rhea" id="RHEA-COMP:9925"/>
        <dbReference type="Rhea" id="RHEA-COMP:9945"/>
        <dbReference type="ChEBI" id="CHEBI:15377"/>
        <dbReference type="ChEBI" id="CHEBI:78784"/>
        <dbReference type="ChEBI" id="CHEBI:78827"/>
        <dbReference type="EC" id="4.2.1.59"/>
    </reaction>
</comment>
<dbReference type="Pfam" id="PF07977">
    <property type="entry name" value="FabA"/>
    <property type="match status" value="1"/>
</dbReference>
<name>A0A081C5J7_VECG1</name>
<evidence type="ECO:0000256" key="8">
    <source>
        <dbReference type="HAMAP-Rule" id="MF_00406"/>
    </source>
</evidence>
<evidence type="ECO:0000256" key="5">
    <source>
        <dbReference type="ARBA" id="ARBA00023098"/>
    </source>
</evidence>
<gene>
    <name evidence="8" type="primary">fabZ</name>
    <name evidence="10" type="ORF">U27_06838</name>
</gene>
<comment type="subcellular location">
    <subcellularLocation>
        <location evidence="1 8">Cytoplasm</location>
    </subcellularLocation>
</comment>
<evidence type="ECO:0000256" key="7">
    <source>
        <dbReference type="ARBA" id="ARBA00025049"/>
    </source>
</evidence>
<keyword evidence="2 8" id="KW-0963">Cytoplasm</keyword>
<dbReference type="GO" id="GO:0006633">
    <property type="term" value="P:fatty acid biosynthetic process"/>
    <property type="evidence" value="ECO:0007669"/>
    <property type="project" value="UniProtKB-UniRule"/>
</dbReference>
<evidence type="ECO:0000256" key="2">
    <source>
        <dbReference type="ARBA" id="ARBA00022490"/>
    </source>
</evidence>
<dbReference type="GO" id="GO:0005737">
    <property type="term" value="C:cytoplasm"/>
    <property type="evidence" value="ECO:0007669"/>
    <property type="project" value="UniProtKB-SubCell"/>
</dbReference>
<evidence type="ECO:0000256" key="3">
    <source>
        <dbReference type="ARBA" id="ARBA00022516"/>
    </source>
</evidence>
<dbReference type="HOGENOM" id="CLU_078912_1_2_0"/>
<dbReference type="PANTHER" id="PTHR30272:SF1">
    <property type="entry name" value="3-HYDROXYACYL-[ACYL-CARRIER-PROTEIN] DEHYDRATASE"/>
    <property type="match status" value="1"/>
</dbReference>
<feature type="active site" evidence="8">
    <location>
        <position position="48"/>
    </location>
</feature>
<dbReference type="FunFam" id="3.10.129.10:FF:000001">
    <property type="entry name" value="3-hydroxyacyl-[acyl-carrier-protein] dehydratase FabZ"/>
    <property type="match status" value="1"/>
</dbReference>
<evidence type="ECO:0000313" key="11">
    <source>
        <dbReference type="Proteomes" id="UP000030661"/>
    </source>
</evidence>
<dbReference type="NCBIfam" id="NF000582">
    <property type="entry name" value="PRK00006.1"/>
    <property type="match status" value="1"/>
</dbReference>
<keyword evidence="5 8" id="KW-0443">Lipid metabolism</keyword>
<accession>A0A081C5J7</accession>
<dbReference type="InterPro" id="IPR029069">
    <property type="entry name" value="HotDog_dom_sf"/>
</dbReference>
<evidence type="ECO:0000313" key="10">
    <source>
        <dbReference type="EMBL" id="GAK59852.1"/>
    </source>
</evidence>
<keyword evidence="9" id="KW-0812">Transmembrane</keyword>
<dbReference type="AlphaFoldDB" id="A0A081C5J7"/>
<dbReference type="GO" id="GO:0009245">
    <property type="term" value="P:lipid A biosynthetic process"/>
    <property type="evidence" value="ECO:0007669"/>
    <property type="project" value="UniProtKB-UniRule"/>
</dbReference>
<proteinExistence type="inferred from homology"/>
<comment type="function">
    <text evidence="7 8">Involved in unsaturated fatty acids biosynthesis. Catalyzes the dehydration of short chain beta-hydroxyacyl-ACPs and long chain saturated and unsaturated beta-hydroxyacyl-ACPs.</text>
</comment>
<reference evidence="10" key="1">
    <citation type="journal article" date="2015" name="PeerJ">
        <title>First genomic representation of candidate bacterial phylum KSB3 points to enhanced environmental sensing as a trigger of wastewater bulking.</title>
        <authorList>
            <person name="Sekiguchi Y."/>
            <person name="Ohashi A."/>
            <person name="Parks D.H."/>
            <person name="Yamauchi T."/>
            <person name="Tyson G.W."/>
            <person name="Hugenholtz P."/>
        </authorList>
    </citation>
    <scope>NUCLEOTIDE SEQUENCE [LARGE SCALE GENOMIC DNA]</scope>
</reference>
<dbReference type="InterPro" id="IPR010084">
    <property type="entry name" value="FabZ"/>
</dbReference>
<evidence type="ECO:0000256" key="6">
    <source>
        <dbReference type="ARBA" id="ARBA00023239"/>
    </source>
</evidence>
<dbReference type="EMBL" id="DF820471">
    <property type="protein sequence ID" value="GAK59852.1"/>
    <property type="molecule type" value="Genomic_DNA"/>
</dbReference>
<dbReference type="PANTHER" id="PTHR30272">
    <property type="entry name" value="3-HYDROXYACYL-[ACYL-CARRIER-PROTEIN] DEHYDRATASE"/>
    <property type="match status" value="1"/>
</dbReference>
<dbReference type="SUPFAM" id="SSF54637">
    <property type="entry name" value="Thioesterase/thiol ester dehydrase-isomerase"/>
    <property type="match status" value="1"/>
</dbReference>
<protein>
    <recommendedName>
        <fullName evidence="8">3-hydroxyacyl-[acyl-carrier-protein] dehydratase FabZ</fullName>
        <ecNumber evidence="8">4.2.1.59</ecNumber>
    </recommendedName>
    <alternativeName>
        <fullName evidence="8">(3R)-hydroxymyristoyl-[acyl-carrier-protein] dehydratase</fullName>
        <shortName evidence="8">(3R)-hydroxymyristoyl-ACP dehydrase</shortName>
    </alternativeName>
    <alternativeName>
        <fullName evidence="8">Beta-hydroxyacyl-ACP dehydratase</fullName>
    </alternativeName>
</protein>
<dbReference type="HAMAP" id="MF_00406">
    <property type="entry name" value="FabZ"/>
    <property type="match status" value="1"/>
</dbReference>
<keyword evidence="6 8" id="KW-0456">Lyase</keyword>
<dbReference type="GO" id="GO:0019171">
    <property type="term" value="F:(3R)-hydroxyacyl-[acyl-carrier-protein] dehydratase activity"/>
    <property type="evidence" value="ECO:0007669"/>
    <property type="project" value="UniProtKB-EC"/>
</dbReference>
<dbReference type="CDD" id="cd01288">
    <property type="entry name" value="FabZ"/>
    <property type="match status" value="1"/>
</dbReference>